<dbReference type="SUPFAM" id="SSF52540">
    <property type="entry name" value="P-loop containing nucleoside triphosphate hydrolases"/>
    <property type="match status" value="1"/>
</dbReference>
<dbReference type="Pfam" id="PF00005">
    <property type="entry name" value="ABC_tran"/>
    <property type="match status" value="1"/>
</dbReference>
<comment type="caution">
    <text evidence="5">The sequence shown here is derived from an EMBL/GenBank/DDBJ whole genome shotgun (WGS) entry which is preliminary data.</text>
</comment>
<dbReference type="SMART" id="SM00382">
    <property type="entry name" value="AAA"/>
    <property type="match status" value="1"/>
</dbReference>
<dbReference type="PATRIC" id="fig|545697.3.peg.2161"/>
<evidence type="ECO:0000313" key="6">
    <source>
        <dbReference type="Proteomes" id="UP000010420"/>
    </source>
</evidence>
<dbReference type="InterPro" id="IPR017871">
    <property type="entry name" value="ABC_transporter-like_CS"/>
</dbReference>
<dbReference type="GO" id="GO:0005524">
    <property type="term" value="F:ATP binding"/>
    <property type="evidence" value="ECO:0007669"/>
    <property type="project" value="UniProtKB-KW"/>
</dbReference>
<dbReference type="PANTHER" id="PTHR42788">
    <property type="entry name" value="TAURINE IMPORT ATP-BINDING PROTEIN-RELATED"/>
    <property type="match status" value="1"/>
</dbReference>
<dbReference type="EMBL" id="AMEZ01000059">
    <property type="protein sequence ID" value="EKY26160.1"/>
    <property type="molecule type" value="Genomic_DNA"/>
</dbReference>
<dbReference type="Proteomes" id="UP000010420">
    <property type="component" value="Unassembled WGS sequence"/>
</dbReference>
<evidence type="ECO:0000256" key="3">
    <source>
        <dbReference type="ARBA" id="ARBA00022840"/>
    </source>
</evidence>
<evidence type="ECO:0000256" key="1">
    <source>
        <dbReference type="ARBA" id="ARBA00022448"/>
    </source>
</evidence>
<evidence type="ECO:0000259" key="4">
    <source>
        <dbReference type="PROSITE" id="PS50893"/>
    </source>
</evidence>
<sequence length="256" mass="29388">MSLLEIKDINMNYHTIEGVTEALRNINFSVDEGEFISIIGPSGCGKSTLLNIISGILTPSSGEVKYNDPQIKTNLDKMGYMFQKDYLFPWLTVRENVLLGLKIKNIYTKENIEFADKMLECYGLLKFKSHKPTQLSGGMRQRVALIRTLVLKPEVLLLDEPFSALDYQSRLNVTDDVYEIIKKERKTAIMVTHDLGEAIVMSKRVIILTSRPATIKDDVLIEFKNKDATPFDKRKEPEFNVYFRRLWGELDDGKKQ</sequence>
<dbReference type="eggNOG" id="COG1116">
    <property type="taxonomic scope" value="Bacteria"/>
</dbReference>
<keyword evidence="1" id="KW-0813">Transport</keyword>
<dbReference type="PANTHER" id="PTHR42788:SF21">
    <property type="entry name" value="ABC TRANSPORTER ATP-BINDING PROTEIN"/>
    <property type="match status" value="1"/>
</dbReference>
<organism evidence="5 6">
    <name type="scientific">Clostridium celatum DSM 1785</name>
    <dbReference type="NCBI Taxonomy" id="545697"/>
    <lineage>
        <taxon>Bacteria</taxon>
        <taxon>Bacillati</taxon>
        <taxon>Bacillota</taxon>
        <taxon>Clostridia</taxon>
        <taxon>Eubacteriales</taxon>
        <taxon>Clostridiaceae</taxon>
        <taxon>Clostridium</taxon>
    </lineage>
</organism>
<dbReference type="AlphaFoldDB" id="L1QEQ0"/>
<dbReference type="GO" id="GO:0016887">
    <property type="term" value="F:ATP hydrolysis activity"/>
    <property type="evidence" value="ECO:0007669"/>
    <property type="project" value="InterPro"/>
</dbReference>
<dbReference type="HOGENOM" id="CLU_000604_1_22_9"/>
<feature type="domain" description="ABC transporter" evidence="4">
    <location>
        <begin position="4"/>
        <end position="235"/>
    </location>
</feature>
<dbReference type="InterPro" id="IPR003593">
    <property type="entry name" value="AAA+_ATPase"/>
</dbReference>
<keyword evidence="3 5" id="KW-0067">ATP-binding</keyword>
<dbReference type="RefSeq" id="WP_005213953.1">
    <property type="nucleotide sequence ID" value="NZ_KB291650.1"/>
</dbReference>
<dbReference type="OrthoDB" id="9801958at2"/>
<protein>
    <submittedName>
        <fullName evidence="5">ABC transporter, ATP-binding protein</fullName>
    </submittedName>
</protein>
<dbReference type="PROSITE" id="PS50893">
    <property type="entry name" value="ABC_TRANSPORTER_2"/>
    <property type="match status" value="1"/>
</dbReference>
<gene>
    <name evidence="5" type="ORF">HMPREF0216_02199</name>
</gene>
<keyword evidence="2" id="KW-0547">Nucleotide-binding</keyword>
<name>L1QEQ0_9CLOT</name>
<dbReference type="PROSITE" id="PS00211">
    <property type="entry name" value="ABC_TRANSPORTER_1"/>
    <property type="match status" value="1"/>
</dbReference>
<dbReference type="InterPro" id="IPR027417">
    <property type="entry name" value="P-loop_NTPase"/>
</dbReference>
<reference evidence="5 6" key="1">
    <citation type="submission" date="2012-05" db="EMBL/GenBank/DDBJ databases">
        <authorList>
            <person name="Weinstock G."/>
            <person name="Sodergren E."/>
            <person name="Lobos E.A."/>
            <person name="Fulton L."/>
            <person name="Fulton R."/>
            <person name="Courtney L."/>
            <person name="Fronick C."/>
            <person name="O'Laughlin M."/>
            <person name="Godfrey J."/>
            <person name="Wilson R.M."/>
            <person name="Miner T."/>
            <person name="Farmer C."/>
            <person name="Delehaunty K."/>
            <person name="Cordes M."/>
            <person name="Minx P."/>
            <person name="Tomlinson C."/>
            <person name="Chen J."/>
            <person name="Wollam A."/>
            <person name="Pepin K.H."/>
            <person name="Bhonagiri V."/>
            <person name="Zhang X."/>
            <person name="Suruliraj S."/>
            <person name="Warren W."/>
            <person name="Mitreva M."/>
            <person name="Mardis E.R."/>
            <person name="Wilson R.K."/>
        </authorList>
    </citation>
    <scope>NUCLEOTIDE SEQUENCE [LARGE SCALE GENOMIC DNA]</scope>
    <source>
        <strain evidence="5 6">DSM 1785</strain>
    </source>
</reference>
<evidence type="ECO:0000313" key="5">
    <source>
        <dbReference type="EMBL" id="EKY26160.1"/>
    </source>
</evidence>
<dbReference type="InterPro" id="IPR050166">
    <property type="entry name" value="ABC_transporter_ATP-bind"/>
</dbReference>
<proteinExistence type="predicted"/>
<accession>L1QEQ0</accession>
<dbReference type="STRING" id="545697.HMPREF0216_02199"/>
<dbReference type="InterPro" id="IPR003439">
    <property type="entry name" value="ABC_transporter-like_ATP-bd"/>
</dbReference>
<evidence type="ECO:0000256" key="2">
    <source>
        <dbReference type="ARBA" id="ARBA00022741"/>
    </source>
</evidence>
<dbReference type="Gene3D" id="3.40.50.300">
    <property type="entry name" value="P-loop containing nucleotide triphosphate hydrolases"/>
    <property type="match status" value="1"/>
</dbReference>
<keyword evidence="6" id="KW-1185">Reference proteome</keyword>
<dbReference type="CDD" id="cd03293">
    <property type="entry name" value="ABC_NrtD_SsuB_transporters"/>
    <property type="match status" value="1"/>
</dbReference>